<evidence type="ECO:0000313" key="2">
    <source>
        <dbReference type="Proteomes" id="UP000679779"/>
    </source>
</evidence>
<gene>
    <name evidence="1" type="ORF">J2TS6_07990</name>
</gene>
<comment type="caution">
    <text evidence="1">The sequence shown here is derived from an EMBL/GenBank/DDBJ whole genome shotgun (WGS) entry which is preliminary data.</text>
</comment>
<organism evidence="1 2">
    <name type="scientific">Paenibacillus albilobatus</name>
    <dbReference type="NCBI Taxonomy" id="2716884"/>
    <lineage>
        <taxon>Bacteria</taxon>
        <taxon>Bacillati</taxon>
        <taxon>Bacillota</taxon>
        <taxon>Bacilli</taxon>
        <taxon>Bacillales</taxon>
        <taxon>Paenibacillaceae</taxon>
        <taxon>Paenibacillus</taxon>
    </lineage>
</organism>
<accession>A0A919XFV2</accession>
<name>A0A919XFV2_9BACL</name>
<keyword evidence="2" id="KW-1185">Reference proteome</keyword>
<dbReference type="AlphaFoldDB" id="A0A919XFV2"/>
<reference evidence="1" key="1">
    <citation type="submission" date="2021-03" db="EMBL/GenBank/DDBJ databases">
        <title>Antimicrobial resistance genes in bacteria isolated from Japanese honey, and their potential for conferring macrolide and lincosamide resistance in the American foulbrood pathogen Paenibacillus larvae.</title>
        <authorList>
            <person name="Okamoto M."/>
            <person name="Kumagai M."/>
            <person name="Kanamori H."/>
            <person name="Takamatsu D."/>
        </authorList>
    </citation>
    <scope>NUCLEOTIDE SEQUENCE</scope>
    <source>
        <strain evidence="1">J2TS6</strain>
    </source>
</reference>
<dbReference type="EMBL" id="BORQ01000001">
    <property type="protein sequence ID" value="GIO29658.1"/>
    <property type="molecule type" value="Genomic_DNA"/>
</dbReference>
<evidence type="ECO:0000313" key="1">
    <source>
        <dbReference type="EMBL" id="GIO29658.1"/>
    </source>
</evidence>
<proteinExistence type="predicted"/>
<protein>
    <submittedName>
        <fullName evidence="1">Uncharacterized protein</fullName>
    </submittedName>
</protein>
<dbReference type="Proteomes" id="UP000679779">
    <property type="component" value="Unassembled WGS sequence"/>
</dbReference>
<sequence>MKLSFIKWDDLRVLYNIPNGMATFSKKLADVINSLELPSTIDPRRGIEYESTGN</sequence>